<dbReference type="AlphaFoldDB" id="B4NEG5"/>
<accession>B4NEG5</accession>
<organism evidence="2 3">
    <name type="scientific">Drosophila willistoni</name>
    <name type="common">Fruit fly</name>
    <dbReference type="NCBI Taxonomy" id="7260"/>
    <lineage>
        <taxon>Eukaryota</taxon>
        <taxon>Metazoa</taxon>
        <taxon>Ecdysozoa</taxon>
        <taxon>Arthropoda</taxon>
        <taxon>Hexapoda</taxon>
        <taxon>Insecta</taxon>
        <taxon>Pterygota</taxon>
        <taxon>Neoptera</taxon>
        <taxon>Endopterygota</taxon>
        <taxon>Diptera</taxon>
        <taxon>Brachycera</taxon>
        <taxon>Muscomorpha</taxon>
        <taxon>Ephydroidea</taxon>
        <taxon>Drosophilidae</taxon>
        <taxon>Drosophila</taxon>
        <taxon>Sophophora</taxon>
    </lineage>
</organism>
<evidence type="ECO:0000313" key="3">
    <source>
        <dbReference type="Proteomes" id="UP000007798"/>
    </source>
</evidence>
<dbReference type="EMBL" id="CH964239">
    <property type="protein sequence ID" value="EDW82134.1"/>
    <property type="molecule type" value="Genomic_DNA"/>
</dbReference>
<evidence type="ECO:0008006" key="4">
    <source>
        <dbReference type="Google" id="ProtNLM"/>
    </source>
</evidence>
<reference evidence="2 3" key="1">
    <citation type="journal article" date="2007" name="Nature">
        <title>Evolution of genes and genomes on the Drosophila phylogeny.</title>
        <authorList>
            <consortium name="Drosophila 12 Genomes Consortium"/>
            <person name="Clark A.G."/>
            <person name="Eisen M.B."/>
            <person name="Smith D.R."/>
            <person name="Bergman C.M."/>
            <person name="Oliver B."/>
            <person name="Markow T.A."/>
            <person name="Kaufman T.C."/>
            <person name="Kellis M."/>
            <person name="Gelbart W."/>
            <person name="Iyer V.N."/>
            <person name="Pollard D.A."/>
            <person name="Sackton T.B."/>
            <person name="Larracuente A.M."/>
            <person name="Singh N.D."/>
            <person name="Abad J.P."/>
            <person name="Abt D.N."/>
            <person name="Adryan B."/>
            <person name="Aguade M."/>
            <person name="Akashi H."/>
            <person name="Anderson W.W."/>
            <person name="Aquadro C.F."/>
            <person name="Ardell D.H."/>
            <person name="Arguello R."/>
            <person name="Artieri C.G."/>
            <person name="Barbash D.A."/>
            <person name="Barker D."/>
            <person name="Barsanti P."/>
            <person name="Batterham P."/>
            <person name="Batzoglou S."/>
            <person name="Begun D."/>
            <person name="Bhutkar A."/>
            <person name="Blanco E."/>
            <person name="Bosak S.A."/>
            <person name="Bradley R.K."/>
            <person name="Brand A.D."/>
            <person name="Brent M.R."/>
            <person name="Brooks A.N."/>
            <person name="Brown R.H."/>
            <person name="Butlin R.K."/>
            <person name="Caggese C."/>
            <person name="Calvi B.R."/>
            <person name="Bernardo de Carvalho A."/>
            <person name="Caspi A."/>
            <person name="Castrezana S."/>
            <person name="Celniker S.E."/>
            <person name="Chang J.L."/>
            <person name="Chapple C."/>
            <person name="Chatterji S."/>
            <person name="Chinwalla A."/>
            <person name="Civetta A."/>
            <person name="Clifton S.W."/>
            <person name="Comeron J.M."/>
            <person name="Costello J.C."/>
            <person name="Coyne J.A."/>
            <person name="Daub J."/>
            <person name="David R.G."/>
            <person name="Delcher A.L."/>
            <person name="Delehaunty K."/>
            <person name="Do C.B."/>
            <person name="Ebling H."/>
            <person name="Edwards K."/>
            <person name="Eickbush T."/>
            <person name="Evans J.D."/>
            <person name="Filipski A."/>
            <person name="Findeiss S."/>
            <person name="Freyhult E."/>
            <person name="Fulton L."/>
            <person name="Fulton R."/>
            <person name="Garcia A.C."/>
            <person name="Gardiner A."/>
            <person name="Garfield D.A."/>
            <person name="Garvin B.E."/>
            <person name="Gibson G."/>
            <person name="Gilbert D."/>
            <person name="Gnerre S."/>
            <person name="Godfrey J."/>
            <person name="Good R."/>
            <person name="Gotea V."/>
            <person name="Gravely B."/>
            <person name="Greenberg A.J."/>
            <person name="Griffiths-Jones S."/>
            <person name="Gross S."/>
            <person name="Guigo R."/>
            <person name="Gustafson E.A."/>
            <person name="Haerty W."/>
            <person name="Hahn M.W."/>
            <person name="Halligan D.L."/>
            <person name="Halpern A.L."/>
            <person name="Halter G.M."/>
            <person name="Han M.V."/>
            <person name="Heger A."/>
            <person name="Hillier L."/>
            <person name="Hinrichs A.S."/>
            <person name="Holmes I."/>
            <person name="Hoskins R.A."/>
            <person name="Hubisz M.J."/>
            <person name="Hultmark D."/>
            <person name="Huntley M.A."/>
            <person name="Jaffe D.B."/>
            <person name="Jagadeeshan S."/>
            <person name="Jeck W.R."/>
            <person name="Johnson J."/>
            <person name="Jones C.D."/>
            <person name="Jordan W.C."/>
            <person name="Karpen G.H."/>
            <person name="Kataoka E."/>
            <person name="Keightley P.D."/>
            <person name="Kheradpour P."/>
            <person name="Kirkness E.F."/>
            <person name="Koerich L.B."/>
            <person name="Kristiansen K."/>
            <person name="Kudrna D."/>
            <person name="Kulathinal R.J."/>
            <person name="Kumar S."/>
            <person name="Kwok R."/>
            <person name="Lander E."/>
            <person name="Langley C.H."/>
            <person name="Lapoint R."/>
            <person name="Lazzaro B.P."/>
            <person name="Lee S.J."/>
            <person name="Levesque L."/>
            <person name="Li R."/>
            <person name="Lin C.F."/>
            <person name="Lin M.F."/>
            <person name="Lindblad-Toh K."/>
            <person name="Llopart A."/>
            <person name="Long M."/>
            <person name="Low L."/>
            <person name="Lozovsky E."/>
            <person name="Lu J."/>
            <person name="Luo M."/>
            <person name="Machado C.A."/>
            <person name="Makalowski W."/>
            <person name="Marzo M."/>
            <person name="Matsuda M."/>
            <person name="Matzkin L."/>
            <person name="McAllister B."/>
            <person name="McBride C.S."/>
            <person name="McKernan B."/>
            <person name="McKernan K."/>
            <person name="Mendez-Lago M."/>
            <person name="Minx P."/>
            <person name="Mollenhauer M.U."/>
            <person name="Montooth K."/>
            <person name="Mount S.M."/>
            <person name="Mu X."/>
            <person name="Myers E."/>
            <person name="Negre B."/>
            <person name="Newfeld S."/>
            <person name="Nielsen R."/>
            <person name="Noor M.A."/>
            <person name="O'Grady P."/>
            <person name="Pachter L."/>
            <person name="Papaceit M."/>
            <person name="Parisi M.J."/>
            <person name="Parisi M."/>
            <person name="Parts L."/>
            <person name="Pedersen J.S."/>
            <person name="Pesole G."/>
            <person name="Phillippy A.M."/>
            <person name="Ponting C.P."/>
            <person name="Pop M."/>
            <person name="Porcelli D."/>
            <person name="Powell J.R."/>
            <person name="Prohaska S."/>
            <person name="Pruitt K."/>
            <person name="Puig M."/>
            <person name="Quesneville H."/>
            <person name="Ram K.R."/>
            <person name="Rand D."/>
            <person name="Rasmussen M.D."/>
            <person name="Reed L.K."/>
            <person name="Reenan R."/>
            <person name="Reily A."/>
            <person name="Remington K.A."/>
            <person name="Rieger T.T."/>
            <person name="Ritchie M.G."/>
            <person name="Robin C."/>
            <person name="Rogers Y.H."/>
            <person name="Rohde C."/>
            <person name="Rozas J."/>
            <person name="Rubenfield M.J."/>
            <person name="Ruiz A."/>
            <person name="Russo S."/>
            <person name="Salzberg S.L."/>
            <person name="Sanchez-Gracia A."/>
            <person name="Saranga D.J."/>
            <person name="Sato H."/>
            <person name="Schaeffer S.W."/>
            <person name="Schatz M.C."/>
            <person name="Schlenke T."/>
            <person name="Schwartz R."/>
            <person name="Segarra C."/>
            <person name="Singh R.S."/>
            <person name="Sirot L."/>
            <person name="Sirota M."/>
            <person name="Sisneros N.B."/>
            <person name="Smith C.D."/>
            <person name="Smith T.F."/>
            <person name="Spieth J."/>
            <person name="Stage D.E."/>
            <person name="Stark A."/>
            <person name="Stephan W."/>
            <person name="Strausberg R.L."/>
            <person name="Strempel S."/>
            <person name="Sturgill D."/>
            <person name="Sutton G."/>
            <person name="Sutton G.G."/>
            <person name="Tao W."/>
            <person name="Teichmann S."/>
            <person name="Tobari Y.N."/>
            <person name="Tomimura Y."/>
            <person name="Tsolas J.M."/>
            <person name="Valente V.L."/>
            <person name="Venter E."/>
            <person name="Venter J.C."/>
            <person name="Vicario S."/>
            <person name="Vieira F.G."/>
            <person name="Vilella A.J."/>
            <person name="Villasante A."/>
            <person name="Walenz B."/>
            <person name="Wang J."/>
            <person name="Wasserman M."/>
            <person name="Watts T."/>
            <person name="Wilson D."/>
            <person name="Wilson R.K."/>
            <person name="Wing R.A."/>
            <person name="Wolfner M.F."/>
            <person name="Wong A."/>
            <person name="Wong G.K."/>
            <person name="Wu C.I."/>
            <person name="Wu G."/>
            <person name="Yamamoto D."/>
            <person name="Yang H.P."/>
            <person name="Yang S.P."/>
            <person name="Yorke J.A."/>
            <person name="Yoshida K."/>
            <person name="Zdobnov E."/>
            <person name="Zhang P."/>
            <person name="Zhang Y."/>
            <person name="Zimin A.V."/>
            <person name="Baldwin J."/>
            <person name="Abdouelleil A."/>
            <person name="Abdulkadir J."/>
            <person name="Abebe A."/>
            <person name="Abera B."/>
            <person name="Abreu J."/>
            <person name="Acer S.C."/>
            <person name="Aftuck L."/>
            <person name="Alexander A."/>
            <person name="An P."/>
            <person name="Anderson E."/>
            <person name="Anderson S."/>
            <person name="Arachi H."/>
            <person name="Azer M."/>
            <person name="Bachantsang P."/>
            <person name="Barry A."/>
            <person name="Bayul T."/>
            <person name="Berlin A."/>
            <person name="Bessette D."/>
            <person name="Bloom T."/>
            <person name="Blye J."/>
            <person name="Boguslavskiy L."/>
            <person name="Bonnet C."/>
            <person name="Boukhgalter B."/>
            <person name="Bourzgui I."/>
            <person name="Brown A."/>
            <person name="Cahill P."/>
            <person name="Channer S."/>
            <person name="Cheshatsang Y."/>
            <person name="Chuda L."/>
            <person name="Citroen M."/>
            <person name="Collymore A."/>
            <person name="Cooke P."/>
            <person name="Costello M."/>
            <person name="D'Aco K."/>
            <person name="Daza R."/>
            <person name="De Haan G."/>
            <person name="DeGray S."/>
            <person name="DeMaso C."/>
            <person name="Dhargay N."/>
            <person name="Dooley K."/>
            <person name="Dooley E."/>
            <person name="Doricent M."/>
            <person name="Dorje P."/>
            <person name="Dorjee K."/>
            <person name="Dupes A."/>
            <person name="Elong R."/>
            <person name="Falk J."/>
            <person name="Farina A."/>
            <person name="Faro S."/>
            <person name="Ferguson D."/>
            <person name="Fisher S."/>
            <person name="Foley C.D."/>
            <person name="Franke A."/>
            <person name="Friedrich D."/>
            <person name="Gadbois L."/>
            <person name="Gearin G."/>
            <person name="Gearin C.R."/>
            <person name="Giannoukos G."/>
            <person name="Goode T."/>
            <person name="Graham J."/>
            <person name="Grandbois E."/>
            <person name="Grewal S."/>
            <person name="Gyaltsen K."/>
            <person name="Hafez N."/>
            <person name="Hagos B."/>
            <person name="Hall J."/>
            <person name="Henson C."/>
            <person name="Hollinger A."/>
            <person name="Honan T."/>
            <person name="Huard M.D."/>
            <person name="Hughes L."/>
            <person name="Hurhula B."/>
            <person name="Husby M.E."/>
            <person name="Kamat A."/>
            <person name="Kanga B."/>
            <person name="Kashin S."/>
            <person name="Khazanovich D."/>
            <person name="Kisner P."/>
            <person name="Lance K."/>
            <person name="Lara M."/>
            <person name="Lee W."/>
            <person name="Lennon N."/>
            <person name="Letendre F."/>
            <person name="LeVine R."/>
            <person name="Lipovsky A."/>
            <person name="Liu X."/>
            <person name="Liu J."/>
            <person name="Liu S."/>
            <person name="Lokyitsang T."/>
            <person name="Lokyitsang Y."/>
            <person name="Lubonja R."/>
            <person name="Lui A."/>
            <person name="MacDonald P."/>
            <person name="Magnisalis V."/>
            <person name="Maru K."/>
            <person name="Matthews C."/>
            <person name="McCusker W."/>
            <person name="McDonough S."/>
            <person name="Mehta T."/>
            <person name="Meldrim J."/>
            <person name="Meneus L."/>
            <person name="Mihai O."/>
            <person name="Mihalev A."/>
            <person name="Mihova T."/>
            <person name="Mittelman R."/>
            <person name="Mlenga V."/>
            <person name="Montmayeur A."/>
            <person name="Mulrain L."/>
            <person name="Navidi A."/>
            <person name="Naylor J."/>
            <person name="Negash T."/>
            <person name="Nguyen T."/>
            <person name="Nguyen N."/>
            <person name="Nicol R."/>
            <person name="Norbu C."/>
            <person name="Norbu N."/>
            <person name="Novod N."/>
            <person name="O'Neill B."/>
            <person name="Osman S."/>
            <person name="Markiewicz E."/>
            <person name="Oyono O.L."/>
            <person name="Patti C."/>
            <person name="Phunkhang P."/>
            <person name="Pierre F."/>
            <person name="Priest M."/>
            <person name="Raghuraman S."/>
            <person name="Rege F."/>
            <person name="Reyes R."/>
            <person name="Rise C."/>
            <person name="Rogov P."/>
            <person name="Ross K."/>
            <person name="Ryan E."/>
            <person name="Settipalli S."/>
            <person name="Shea T."/>
            <person name="Sherpa N."/>
            <person name="Shi L."/>
            <person name="Shih D."/>
            <person name="Sparrow T."/>
            <person name="Spaulding J."/>
            <person name="Stalker J."/>
            <person name="Stange-Thomann N."/>
            <person name="Stavropoulos S."/>
            <person name="Stone C."/>
            <person name="Strader C."/>
            <person name="Tesfaye S."/>
            <person name="Thomson T."/>
            <person name="Thoulutsang Y."/>
            <person name="Thoulutsang D."/>
            <person name="Topham K."/>
            <person name="Topping I."/>
            <person name="Tsamla T."/>
            <person name="Vassiliev H."/>
            <person name="Vo A."/>
            <person name="Wangchuk T."/>
            <person name="Wangdi T."/>
            <person name="Weiand M."/>
            <person name="Wilkinson J."/>
            <person name="Wilson A."/>
            <person name="Yadav S."/>
            <person name="Young G."/>
            <person name="Yu Q."/>
            <person name="Zembek L."/>
            <person name="Zhong D."/>
            <person name="Zimmer A."/>
            <person name="Zwirko Z."/>
            <person name="Jaffe D.B."/>
            <person name="Alvarez P."/>
            <person name="Brockman W."/>
            <person name="Butler J."/>
            <person name="Chin C."/>
            <person name="Gnerre S."/>
            <person name="Grabherr M."/>
            <person name="Kleber M."/>
            <person name="Mauceli E."/>
            <person name="MacCallum I."/>
        </authorList>
    </citation>
    <scope>NUCLEOTIDE SEQUENCE [LARGE SCALE GENOMIC DNA]</scope>
    <source>
        <strain evidence="3">Tucson 14030-0811.24</strain>
    </source>
</reference>
<evidence type="ECO:0000256" key="1">
    <source>
        <dbReference type="SAM" id="MobiDB-lite"/>
    </source>
</evidence>
<keyword evidence="3" id="KW-1185">Reference proteome</keyword>
<sequence>MGASNSTSTTNHCTNDSSVPPATCLCCIPRPRWPNMLHKLHRTLQQRLNFQSQKRRRASSRRSIGGPLLRPMPRCSSYGSSGTLLAASKSNKSNRDTHYAQWKCMFEGGKKHTRDEACLHDISEALSGQTTPKGFPSHTDPQRCQLPEVQKLLQQPVYDLVEEFKVRRRLSFRLPKLMKQPEDKPATIRRRPSARQKAAEAKLDKQLQKDLHDLEDYYGGFHYAQRNERFVRI</sequence>
<dbReference type="STRING" id="7260.B4NEG5"/>
<protein>
    <recommendedName>
        <fullName evidence="4">Protein nullo</fullName>
    </recommendedName>
</protein>
<dbReference type="KEGG" id="dwi:6648288"/>
<dbReference type="eggNOG" id="ENOG502TBUN">
    <property type="taxonomic scope" value="Eukaryota"/>
</dbReference>
<dbReference type="HOGENOM" id="CLU_1220801_0_0_1"/>
<dbReference type="PhylomeDB" id="B4NEG5"/>
<dbReference type="OMA" id="WKCSFEH"/>
<dbReference type="InParanoid" id="B4NEG5"/>
<evidence type="ECO:0000313" key="2">
    <source>
        <dbReference type="EMBL" id="EDW82134.1"/>
    </source>
</evidence>
<name>B4NEG5_DROWI</name>
<proteinExistence type="predicted"/>
<dbReference type="Proteomes" id="UP000007798">
    <property type="component" value="Unassembled WGS sequence"/>
</dbReference>
<gene>
    <name evidence="2" type="primary">Dwil\GK25291</name>
    <name evidence="2" type="ORF">Dwil_GK25291</name>
</gene>
<feature type="region of interest" description="Disordered" evidence="1">
    <location>
        <begin position="48"/>
        <end position="72"/>
    </location>
</feature>
<dbReference type="OrthoDB" id="8002035at2759"/>